<organism evidence="7 8">
    <name type="scientific">Mycoplasmopsis gallinacea</name>
    <dbReference type="NCBI Taxonomy" id="29556"/>
    <lineage>
        <taxon>Bacteria</taxon>
        <taxon>Bacillati</taxon>
        <taxon>Mycoplasmatota</taxon>
        <taxon>Mycoplasmoidales</taxon>
        <taxon>Metamycoplasmataceae</taxon>
        <taxon>Mycoplasmopsis</taxon>
    </lineage>
</organism>
<sequence length="67" mass="7602">MAIVPKRKTSKQRKHKRNSHSALTMPNLVACPNCTMMKEQHVVCRECGFYKGQKVAGFVANQDRIAK</sequence>
<evidence type="ECO:0000256" key="1">
    <source>
        <dbReference type="ARBA" id="ARBA00008560"/>
    </source>
</evidence>
<dbReference type="Pfam" id="PF01783">
    <property type="entry name" value="Ribosomal_L32p"/>
    <property type="match status" value="1"/>
</dbReference>
<feature type="region of interest" description="Disordered" evidence="6">
    <location>
        <begin position="1"/>
        <end position="21"/>
    </location>
</feature>
<dbReference type="PANTHER" id="PTHR35534:SF1">
    <property type="entry name" value="LARGE RIBOSOMAL SUBUNIT PROTEIN BL32"/>
    <property type="match status" value="1"/>
</dbReference>
<dbReference type="GO" id="GO:0015934">
    <property type="term" value="C:large ribosomal subunit"/>
    <property type="evidence" value="ECO:0007669"/>
    <property type="project" value="InterPro"/>
</dbReference>
<protein>
    <recommendedName>
        <fullName evidence="4 5">Large ribosomal subunit protein bL32</fullName>
    </recommendedName>
</protein>
<dbReference type="PANTHER" id="PTHR35534">
    <property type="entry name" value="50S RIBOSOMAL PROTEIN L32"/>
    <property type="match status" value="1"/>
</dbReference>
<dbReference type="EMBL" id="LR214950">
    <property type="protein sequence ID" value="VEU58827.1"/>
    <property type="molecule type" value="Genomic_DNA"/>
</dbReference>
<keyword evidence="8" id="KW-1185">Reference proteome</keyword>
<dbReference type="AlphaFoldDB" id="A0A449A3K9"/>
<accession>A0A449A3K9</accession>
<evidence type="ECO:0000256" key="6">
    <source>
        <dbReference type="SAM" id="MobiDB-lite"/>
    </source>
</evidence>
<dbReference type="GO" id="GO:0006412">
    <property type="term" value="P:translation"/>
    <property type="evidence" value="ECO:0007669"/>
    <property type="project" value="UniProtKB-UniRule"/>
</dbReference>
<keyword evidence="2 5" id="KW-0689">Ribosomal protein</keyword>
<evidence type="ECO:0000256" key="5">
    <source>
        <dbReference type="HAMAP-Rule" id="MF_00340"/>
    </source>
</evidence>
<evidence type="ECO:0000256" key="4">
    <source>
        <dbReference type="ARBA" id="ARBA00035178"/>
    </source>
</evidence>
<reference evidence="7 8" key="1">
    <citation type="submission" date="2019-01" db="EMBL/GenBank/DDBJ databases">
        <authorList>
            <consortium name="Pathogen Informatics"/>
        </authorList>
    </citation>
    <scope>NUCLEOTIDE SEQUENCE [LARGE SCALE GENOMIC DNA]</scope>
    <source>
        <strain evidence="7 8">NCTC10183</strain>
    </source>
</reference>
<proteinExistence type="inferred from homology"/>
<name>A0A449A3K9_9BACT</name>
<dbReference type="NCBIfam" id="TIGR01031">
    <property type="entry name" value="rpmF_bact"/>
    <property type="match status" value="1"/>
</dbReference>
<evidence type="ECO:0000256" key="2">
    <source>
        <dbReference type="ARBA" id="ARBA00022980"/>
    </source>
</evidence>
<evidence type="ECO:0000313" key="7">
    <source>
        <dbReference type="EMBL" id="VEU58827.1"/>
    </source>
</evidence>
<dbReference type="InterPro" id="IPR011332">
    <property type="entry name" value="Ribosomal_zn-bd"/>
</dbReference>
<dbReference type="Proteomes" id="UP000290568">
    <property type="component" value="Chromosome"/>
</dbReference>
<comment type="similarity">
    <text evidence="1 5">Belongs to the bacterial ribosomal protein bL32 family.</text>
</comment>
<keyword evidence="3 5" id="KW-0687">Ribonucleoprotein</keyword>
<dbReference type="InterPro" id="IPR002677">
    <property type="entry name" value="Ribosomal_bL32"/>
</dbReference>
<dbReference type="RefSeq" id="WP_129620451.1">
    <property type="nucleotide sequence ID" value="NZ_LR214950.1"/>
</dbReference>
<dbReference type="HAMAP" id="MF_00340">
    <property type="entry name" value="Ribosomal_bL32"/>
    <property type="match status" value="1"/>
</dbReference>
<feature type="compositionally biased region" description="Basic residues" evidence="6">
    <location>
        <begin position="1"/>
        <end position="19"/>
    </location>
</feature>
<dbReference type="Gene3D" id="1.20.5.640">
    <property type="entry name" value="Single helix bin"/>
    <property type="match status" value="1"/>
</dbReference>
<evidence type="ECO:0000313" key="8">
    <source>
        <dbReference type="Proteomes" id="UP000290568"/>
    </source>
</evidence>
<dbReference type="SUPFAM" id="SSF57829">
    <property type="entry name" value="Zn-binding ribosomal proteins"/>
    <property type="match status" value="1"/>
</dbReference>
<gene>
    <name evidence="5 7" type="primary">rpmF</name>
    <name evidence="7" type="ORF">NCTC10183_00613</name>
</gene>
<dbReference type="InterPro" id="IPR044957">
    <property type="entry name" value="Ribosomal_bL32_bact"/>
</dbReference>
<dbReference type="OrthoDB" id="9812874at2"/>
<evidence type="ECO:0000256" key="3">
    <source>
        <dbReference type="ARBA" id="ARBA00023274"/>
    </source>
</evidence>
<dbReference type="GO" id="GO:0003735">
    <property type="term" value="F:structural constituent of ribosome"/>
    <property type="evidence" value="ECO:0007669"/>
    <property type="project" value="InterPro"/>
</dbReference>